<sequence length="142" mass="16579">MEWSFNPSFEWGKYKVKWSLYILSVFITLVSSSMTMDVIGMYIILFSSLIAIIVGINRLAFYFDISNKVYVKIAQGYLSMYRGNLFGKKEIPLTEIKHVVNSNEQVILLTENYKEWPIEKNWLTKEDVAKLMEVLNNTSDDK</sequence>
<evidence type="ECO:0000313" key="2">
    <source>
        <dbReference type="Proteomes" id="UP001277972"/>
    </source>
</evidence>
<dbReference type="EMBL" id="JAWZSR010000006">
    <property type="protein sequence ID" value="MDX8046617.1"/>
    <property type="molecule type" value="Genomic_DNA"/>
</dbReference>
<reference evidence="1" key="1">
    <citation type="submission" date="2023-11" db="EMBL/GenBank/DDBJ databases">
        <title>Gracilibacillus pellucida a moderately halophilic bacterium isolated from saline soil in Xinjiang province.</title>
        <authorList>
            <person name="Zhang Z."/>
            <person name="Tan F."/>
            <person name="Wang Y."/>
            <person name="Xia M."/>
        </authorList>
    </citation>
    <scope>NUCLEOTIDE SEQUENCE</scope>
    <source>
        <strain evidence="1">S3-1-1</strain>
    </source>
</reference>
<dbReference type="Proteomes" id="UP001277972">
    <property type="component" value="Unassembled WGS sequence"/>
</dbReference>
<protein>
    <submittedName>
        <fullName evidence="1">Uncharacterized protein</fullName>
    </submittedName>
</protein>
<name>A0ACC6M774_9BACI</name>
<organism evidence="1 2">
    <name type="scientific">Gracilibacillus pellucidus</name>
    <dbReference type="NCBI Taxonomy" id="3095368"/>
    <lineage>
        <taxon>Bacteria</taxon>
        <taxon>Bacillati</taxon>
        <taxon>Bacillota</taxon>
        <taxon>Bacilli</taxon>
        <taxon>Bacillales</taxon>
        <taxon>Bacillaceae</taxon>
        <taxon>Gracilibacillus</taxon>
    </lineage>
</organism>
<comment type="caution">
    <text evidence="1">The sequence shown here is derived from an EMBL/GenBank/DDBJ whole genome shotgun (WGS) entry which is preliminary data.</text>
</comment>
<gene>
    <name evidence="1" type="ORF">SH601_11550</name>
</gene>
<proteinExistence type="predicted"/>
<accession>A0ACC6M774</accession>
<evidence type="ECO:0000313" key="1">
    <source>
        <dbReference type="EMBL" id="MDX8046617.1"/>
    </source>
</evidence>
<keyword evidence="2" id="KW-1185">Reference proteome</keyword>